<comment type="subcellular location">
    <subcellularLocation>
        <location evidence="1">Cytoplasm</location>
    </subcellularLocation>
</comment>
<evidence type="ECO:0000313" key="12">
    <source>
        <dbReference type="EMBL" id="CAG9809240.1"/>
    </source>
</evidence>
<dbReference type="Pfam" id="PF00248">
    <property type="entry name" value="Aldo_ket_red"/>
    <property type="match status" value="1"/>
</dbReference>
<accession>A0A9N9S325</accession>
<dbReference type="GO" id="GO:0005249">
    <property type="term" value="F:voltage-gated potassium channel activity"/>
    <property type="evidence" value="ECO:0007669"/>
    <property type="project" value="InterPro"/>
</dbReference>
<evidence type="ECO:0000256" key="10">
    <source>
        <dbReference type="SAM" id="MobiDB-lite"/>
    </source>
</evidence>
<dbReference type="GO" id="GO:0005737">
    <property type="term" value="C:cytoplasm"/>
    <property type="evidence" value="ECO:0007669"/>
    <property type="project" value="UniProtKB-SubCell"/>
</dbReference>
<dbReference type="GO" id="GO:0008076">
    <property type="term" value="C:voltage-gated potassium channel complex"/>
    <property type="evidence" value="ECO:0007669"/>
    <property type="project" value="TreeGrafter"/>
</dbReference>
<dbReference type="AlphaFoldDB" id="A0A9N9S325"/>
<dbReference type="PANTHER" id="PTHR43150">
    <property type="entry name" value="HYPERKINETIC, ISOFORM M"/>
    <property type="match status" value="1"/>
</dbReference>
<feature type="compositionally biased region" description="Acidic residues" evidence="10">
    <location>
        <begin position="443"/>
        <end position="455"/>
    </location>
</feature>
<keyword evidence="5" id="KW-0633">Potassium transport</keyword>
<evidence type="ECO:0000259" key="11">
    <source>
        <dbReference type="Pfam" id="PF00248"/>
    </source>
</evidence>
<feature type="domain" description="NADP-dependent oxidoreductase" evidence="11">
    <location>
        <begin position="96"/>
        <end position="402"/>
    </location>
</feature>
<keyword evidence="9" id="KW-0406">Ion transport</keyword>
<dbReference type="SUPFAM" id="SSF51430">
    <property type="entry name" value="NAD(P)-linked oxidoreductase"/>
    <property type="match status" value="1"/>
</dbReference>
<protein>
    <recommendedName>
        <fullName evidence="11">NADP-dependent oxidoreductase domain-containing protein</fullName>
    </recommendedName>
</protein>
<dbReference type="EMBL" id="OU895879">
    <property type="protein sequence ID" value="CAG9809240.1"/>
    <property type="molecule type" value="Genomic_DNA"/>
</dbReference>
<evidence type="ECO:0000256" key="2">
    <source>
        <dbReference type="ARBA" id="ARBA00006515"/>
    </source>
</evidence>
<dbReference type="CDD" id="cd19142">
    <property type="entry name" value="AKR_AKR6B1"/>
    <property type="match status" value="1"/>
</dbReference>
<dbReference type="PANTHER" id="PTHR43150:SF2">
    <property type="entry name" value="HYPERKINETIC, ISOFORM M"/>
    <property type="match status" value="1"/>
</dbReference>
<dbReference type="InterPro" id="IPR005399">
    <property type="entry name" value="K_chnl_volt-dep_bsu_KCNAB-rel"/>
</dbReference>
<dbReference type="OrthoDB" id="1720422at2759"/>
<dbReference type="InterPro" id="IPR036812">
    <property type="entry name" value="NAD(P)_OxRdtase_dom_sf"/>
</dbReference>
<dbReference type="GO" id="GO:0016491">
    <property type="term" value="F:oxidoreductase activity"/>
    <property type="evidence" value="ECO:0007669"/>
    <property type="project" value="UniProtKB-KW"/>
</dbReference>
<sequence length="727" mass="82814">MSLALCQNTDDNNNNNNQGQMNEQQQGPEGGDVTIYRLCAPIASLDCMEEFSGNTLDLNMGRSISIGSKTSLKQVSSTPGLRYKNLGKSGLRVSNVALGTWSIFSNGISEEQAETIIRLAYDSGINLFDLSDLHSGPRAEIEMGKILKKANWKRMTYVVTVKIYWSIKGEERGLSKKHIIESVQASLKRLQLDYIDIVIIHKADSMCPMEEVVRAMNYVINKGWVLYWGSSKWSTTEIMEAYTNCREFNCITPIMEQSEYHMFCRDRAELYLPEMYNKIGVGMMAWGPLGMYLTESTDRLFFSKGSLRSKTQNSSWTEDELAKEDRVEEARRHLERIRDLNLLAEKLGCSFTQLSIAWSLKHEPVQCLLIGAKTCEQLTQNLQALQLLPRLSVSVMLEIERILDNKPVRPPVISTLQMRGLVSHDALGELTGDPSVPDSVRGDEEEEIIEEQKDDDDTKKKLNLSITRIDEEHDDDKIQIIPLTAPMRVRSPLGYRSSYNLDDKPQFSSPSNNLNVTTSKPTTVQLSSANIKSVPRSTPPIEEPTRKTSILSFKSLSLSLSMFKGSRARASEGHIESQHLKTIDEPRKSIFKMDIFEKNLKKFISKSTEPEFQSYSEYTQQMQENVKPRRNTIFKSQKIYARRSSMSDIPDMAVAGHRVVHMDHGNAPSHSQTNLKHEQPKKYEYVKYEHKTQKSHDKTAEMLKEVRKRNLETAKRINAPRRISTAY</sequence>
<keyword evidence="3" id="KW-0813">Transport</keyword>
<comment type="similarity">
    <text evidence="2">Belongs to the shaker potassium channel beta subunit family.</text>
</comment>
<feature type="compositionally biased region" description="Low complexity" evidence="10">
    <location>
        <begin position="7"/>
        <end position="26"/>
    </location>
</feature>
<evidence type="ECO:0000256" key="1">
    <source>
        <dbReference type="ARBA" id="ARBA00004496"/>
    </source>
</evidence>
<proteinExistence type="inferred from homology"/>
<keyword evidence="4" id="KW-0963">Cytoplasm</keyword>
<reference evidence="12" key="2">
    <citation type="submission" date="2022-10" db="EMBL/GenBank/DDBJ databases">
        <authorList>
            <consortium name="ENA_rothamsted_submissions"/>
            <consortium name="culmorum"/>
            <person name="King R."/>
        </authorList>
    </citation>
    <scope>NUCLEOTIDE SEQUENCE</scope>
</reference>
<evidence type="ECO:0000256" key="3">
    <source>
        <dbReference type="ARBA" id="ARBA00022448"/>
    </source>
</evidence>
<name>A0A9N9S325_9DIPT</name>
<dbReference type="Proteomes" id="UP001153620">
    <property type="component" value="Chromosome 3"/>
</dbReference>
<dbReference type="InterPro" id="IPR005983">
    <property type="entry name" value="K_chnl_volt-dep_bsu_KCNAB"/>
</dbReference>
<gene>
    <name evidence="12" type="ORF">CHIRRI_LOCUS12068</name>
</gene>
<evidence type="ECO:0000313" key="13">
    <source>
        <dbReference type="Proteomes" id="UP001153620"/>
    </source>
</evidence>
<evidence type="ECO:0000256" key="9">
    <source>
        <dbReference type="ARBA" id="ARBA00023065"/>
    </source>
</evidence>
<dbReference type="PRINTS" id="PR01577">
    <property type="entry name" value="KCNABCHANNEL"/>
</dbReference>
<keyword evidence="7" id="KW-0630">Potassium</keyword>
<evidence type="ECO:0000256" key="7">
    <source>
        <dbReference type="ARBA" id="ARBA00022958"/>
    </source>
</evidence>
<dbReference type="Gene3D" id="3.20.20.100">
    <property type="entry name" value="NADP-dependent oxidoreductase domain"/>
    <property type="match status" value="1"/>
</dbReference>
<evidence type="ECO:0000256" key="6">
    <source>
        <dbReference type="ARBA" id="ARBA00022857"/>
    </source>
</evidence>
<feature type="region of interest" description="Disordered" evidence="10">
    <location>
        <begin position="1"/>
        <end position="28"/>
    </location>
</feature>
<keyword evidence="6" id="KW-0521">NADP</keyword>
<keyword evidence="8" id="KW-0560">Oxidoreductase</keyword>
<keyword evidence="13" id="KW-1185">Reference proteome</keyword>
<evidence type="ECO:0000256" key="4">
    <source>
        <dbReference type="ARBA" id="ARBA00022490"/>
    </source>
</evidence>
<dbReference type="NCBIfam" id="TIGR01293">
    <property type="entry name" value="Kv_beta"/>
    <property type="match status" value="1"/>
</dbReference>
<reference evidence="12" key="1">
    <citation type="submission" date="2022-01" db="EMBL/GenBank/DDBJ databases">
        <authorList>
            <person name="King R."/>
        </authorList>
    </citation>
    <scope>NUCLEOTIDE SEQUENCE</scope>
</reference>
<evidence type="ECO:0000256" key="8">
    <source>
        <dbReference type="ARBA" id="ARBA00023002"/>
    </source>
</evidence>
<dbReference type="InterPro" id="IPR023210">
    <property type="entry name" value="NADP_OxRdtase_dom"/>
</dbReference>
<evidence type="ECO:0000256" key="5">
    <source>
        <dbReference type="ARBA" id="ARBA00022538"/>
    </source>
</evidence>
<dbReference type="GO" id="GO:1901379">
    <property type="term" value="P:regulation of potassium ion transmembrane transport"/>
    <property type="evidence" value="ECO:0007669"/>
    <property type="project" value="TreeGrafter"/>
</dbReference>
<feature type="region of interest" description="Disordered" evidence="10">
    <location>
        <begin position="427"/>
        <end position="457"/>
    </location>
</feature>
<organism evidence="12 13">
    <name type="scientific">Chironomus riparius</name>
    <dbReference type="NCBI Taxonomy" id="315576"/>
    <lineage>
        <taxon>Eukaryota</taxon>
        <taxon>Metazoa</taxon>
        <taxon>Ecdysozoa</taxon>
        <taxon>Arthropoda</taxon>
        <taxon>Hexapoda</taxon>
        <taxon>Insecta</taxon>
        <taxon>Pterygota</taxon>
        <taxon>Neoptera</taxon>
        <taxon>Endopterygota</taxon>
        <taxon>Diptera</taxon>
        <taxon>Nematocera</taxon>
        <taxon>Chironomoidea</taxon>
        <taxon>Chironomidae</taxon>
        <taxon>Chironominae</taxon>
        <taxon>Chironomus</taxon>
    </lineage>
</organism>
<dbReference type="GO" id="GO:0044325">
    <property type="term" value="F:transmembrane transporter binding"/>
    <property type="evidence" value="ECO:0007669"/>
    <property type="project" value="TreeGrafter"/>
</dbReference>
<dbReference type="GO" id="GO:0015459">
    <property type="term" value="F:potassium channel regulator activity"/>
    <property type="evidence" value="ECO:0007669"/>
    <property type="project" value="TreeGrafter"/>
</dbReference>